<comment type="function">
    <text evidence="6">Nucleoside triphosphate pyrophosphatase that hydrolyzes dTTP and UTP. May have a dual role in cell division arrest and in preventing the incorporation of modified nucleotides into cellular nucleic acids.</text>
</comment>
<dbReference type="AlphaFoldDB" id="A0A371AV00"/>
<dbReference type="GO" id="GO:0036218">
    <property type="term" value="F:dTTP diphosphatase activity"/>
    <property type="evidence" value="ECO:0007669"/>
    <property type="project" value="RHEA"/>
</dbReference>
<dbReference type="InterPro" id="IPR029001">
    <property type="entry name" value="ITPase-like_fam"/>
</dbReference>
<evidence type="ECO:0000313" key="7">
    <source>
        <dbReference type="EMBL" id="RDU23369.1"/>
    </source>
</evidence>
<proteinExistence type="inferred from homology"/>
<comment type="similarity">
    <text evidence="6">Belongs to the Maf family. YhdE subfamily.</text>
</comment>
<dbReference type="CDD" id="cd00555">
    <property type="entry name" value="Maf"/>
    <property type="match status" value="1"/>
</dbReference>
<dbReference type="GO" id="GO:0005737">
    <property type="term" value="C:cytoplasm"/>
    <property type="evidence" value="ECO:0007669"/>
    <property type="project" value="UniProtKB-SubCell"/>
</dbReference>
<feature type="site" description="Important for substrate specificity" evidence="6">
    <location>
        <position position="11"/>
    </location>
</feature>
<gene>
    <name evidence="7" type="ORF">DWV06_09955</name>
</gene>
<evidence type="ECO:0000256" key="5">
    <source>
        <dbReference type="ARBA" id="ARBA00023080"/>
    </source>
</evidence>
<keyword evidence="8" id="KW-1185">Reference proteome</keyword>
<dbReference type="Gene3D" id="3.90.950.10">
    <property type="match status" value="1"/>
</dbReference>
<dbReference type="EMBL" id="QRCT01000028">
    <property type="protein sequence ID" value="RDU23369.1"/>
    <property type="molecule type" value="Genomic_DNA"/>
</dbReference>
<dbReference type="GO" id="GO:0009117">
    <property type="term" value="P:nucleotide metabolic process"/>
    <property type="evidence" value="ECO:0007669"/>
    <property type="project" value="UniProtKB-KW"/>
</dbReference>
<dbReference type="Proteomes" id="UP000255036">
    <property type="component" value="Unassembled WGS sequence"/>
</dbReference>
<dbReference type="GO" id="GO:0036221">
    <property type="term" value="F:UTP diphosphatase activity"/>
    <property type="evidence" value="ECO:0007669"/>
    <property type="project" value="RHEA"/>
</dbReference>
<comment type="catalytic activity">
    <reaction evidence="6">
        <text>dTTP + H2O = dTMP + diphosphate + H(+)</text>
        <dbReference type="Rhea" id="RHEA:28534"/>
        <dbReference type="ChEBI" id="CHEBI:15377"/>
        <dbReference type="ChEBI" id="CHEBI:15378"/>
        <dbReference type="ChEBI" id="CHEBI:33019"/>
        <dbReference type="ChEBI" id="CHEBI:37568"/>
        <dbReference type="ChEBI" id="CHEBI:63528"/>
        <dbReference type="EC" id="3.6.1.9"/>
    </reaction>
</comment>
<dbReference type="NCBIfam" id="TIGR00172">
    <property type="entry name" value="maf"/>
    <property type="match status" value="1"/>
</dbReference>
<feature type="site" description="Important for substrate specificity" evidence="6">
    <location>
        <position position="155"/>
    </location>
</feature>
<feature type="site" description="Important for substrate specificity" evidence="6">
    <location>
        <position position="69"/>
    </location>
</feature>
<dbReference type="EC" id="3.6.1.9" evidence="6"/>
<dbReference type="PANTHER" id="PTHR43213">
    <property type="entry name" value="BIFUNCTIONAL DTTP/UTP PYROPHOSPHATASE/METHYLTRANSFERASE PROTEIN-RELATED"/>
    <property type="match status" value="1"/>
</dbReference>
<dbReference type="PIRSF" id="PIRSF006305">
    <property type="entry name" value="Maf"/>
    <property type="match status" value="1"/>
</dbReference>
<evidence type="ECO:0000256" key="3">
    <source>
        <dbReference type="ARBA" id="ARBA00022490"/>
    </source>
</evidence>
<feature type="active site" description="Proton acceptor" evidence="6">
    <location>
        <position position="68"/>
    </location>
</feature>
<dbReference type="PANTHER" id="PTHR43213:SF5">
    <property type="entry name" value="BIFUNCTIONAL DTTP_UTP PYROPHOSPHATASE_METHYLTRANSFERASE PROTEIN-RELATED"/>
    <property type="match status" value="1"/>
</dbReference>
<dbReference type="FunFam" id="3.90.950.10:FF:000005">
    <property type="entry name" value="7-methyl-GTP pyrophosphatase"/>
    <property type="match status" value="1"/>
</dbReference>
<comment type="caution">
    <text evidence="7">The sequence shown here is derived from an EMBL/GenBank/DDBJ whole genome shotgun (WGS) entry which is preliminary data.</text>
</comment>
<organism evidence="7 8">
    <name type="scientific">Anaerosacchariphilus polymeriproducens</name>
    <dbReference type="NCBI Taxonomy" id="1812858"/>
    <lineage>
        <taxon>Bacteria</taxon>
        <taxon>Bacillati</taxon>
        <taxon>Bacillota</taxon>
        <taxon>Clostridia</taxon>
        <taxon>Lachnospirales</taxon>
        <taxon>Lachnospiraceae</taxon>
        <taxon>Anaerosacchariphilus</taxon>
    </lineage>
</organism>
<dbReference type="RefSeq" id="WP_115482038.1">
    <property type="nucleotide sequence ID" value="NZ_QRCT01000028.1"/>
</dbReference>
<keyword evidence="3 6" id="KW-0963">Cytoplasm</keyword>
<name>A0A371AV00_9FIRM</name>
<comment type="cofactor">
    <cofactor evidence="1 6">
        <name>a divalent metal cation</name>
        <dbReference type="ChEBI" id="CHEBI:60240"/>
    </cofactor>
</comment>
<dbReference type="OrthoDB" id="9807767at2"/>
<evidence type="ECO:0000313" key="8">
    <source>
        <dbReference type="Proteomes" id="UP000255036"/>
    </source>
</evidence>
<accession>A0A371AV00</accession>
<dbReference type="SUPFAM" id="SSF52972">
    <property type="entry name" value="ITPase-like"/>
    <property type="match status" value="1"/>
</dbReference>
<protein>
    <recommendedName>
        <fullName evidence="6">dTTP/UTP pyrophosphatase</fullName>
        <shortName evidence="6">dTTPase/UTPase</shortName>
        <ecNumber evidence="6">3.6.1.9</ecNumber>
    </recommendedName>
    <alternativeName>
        <fullName evidence="6">Nucleoside triphosphate pyrophosphatase</fullName>
    </alternativeName>
    <alternativeName>
        <fullName evidence="6">Nucleotide pyrophosphatase</fullName>
        <shortName evidence="6">Nucleotide PPase</shortName>
    </alternativeName>
</protein>
<dbReference type="Pfam" id="PF02545">
    <property type="entry name" value="Maf"/>
    <property type="match status" value="1"/>
</dbReference>
<evidence type="ECO:0000256" key="1">
    <source>
        <dbReference type="ARBA" id="ARBA00001968"/>
    </source>
</evidence>
<keyword evidence="5 6" id="KW-0546">Nucleotide metabolism</keyword>
<keyword evidence="4 6" id="KW-0378">Hydrolase</keyword>
<comment type="catalytic activity">
    <reaction evidence="6">
        <text>UTP + H2O = UMP + diphosphate + H(+)</text>
        <dbReference type="Rhea" id="RHEA:29395"/>
        <dbReference type="ChEBI" id="CHEBI:15377"/>
        <dbReference type="ChEBI" id="CHEBI:15378"/>
        <dbReference type="ChEBI" id="CHEBI:33019"/>
        <dbReference type="ChEBI" id="CHEBI:46398"/>
        <dbReference type="ChEBI" id="CHEBI:57865"/>
        <dbReference type="EC" id="3.6.1.9"/>
    </reaction>
</comment>
<evidence type="ECO:0000256" key="4">
    <source>
        <dbReference type="ARBA" id="ARBA00022801"/>
    </source>
</evidence>
<evidence type="ECO:0000256" key="2">
    <source>
        <dbReference type="ARBA" id="ARBA00004496"/>
    </source>
</evidence>
<comment type="caution">
    <text evidence="6">Lacks conserved residue(s) required for the propagation of feature annotation.</text>
</comment>
<sequence length="195" mass="21960">MRIILASASPRRKELLEQINMKFEIMVSNVDEVITQSEPSKAVQELACQKAEDVAKSLEEKVLVIGADTIVVHQGVIMGKPRDKEDAFEMLNQLQGKSHTVYTGVSVWENKKGSWEHFEFFEGTEVSFYPMKNQEIEYYIQTNEPMDKAGAYGIQGAGAAYIKKIEGDYNAVVGLPIGRLYQEFINRGIAIFEDS</sequence>
<reference evidence="7 8" key="1">
    <citation type="submission" date="2018-07" db="EMBL/GenBank/DDBJ databases">
        <title>Anaerosacharophilus polymeroproducens gen. nov. sp. nov., an anaerobic bacterium isolated from salt field.</title>
        <authorList>
            <person name="Kim W."/>
            <person name="Yang S.-H."/>
            <person name="Oh J."/>
            <person name="Lee J.-H."/>
            <person name="Kwon K.K."/>
        </authorList>
    </citation>
    <scope>NUCLEOTIDE SEQUENCE [LARGE SCALE GENOMIC DNA]</scope>
    <source>
        <strain evidence="7 8">MCWD5</strain>
    </source>
</reference>
<dbReference type="HAMAP" id="MF_00528">
    <property type="entry name" value="Maf"/>
    <property type="match status" value="1"/>
</dbReference>
<evidence type="ECO:0000256" key="6">
    <source>
        <dbReference type="HAMAP-Rule" id="MF_00528"/>
    </source>
</evidence>
<comment type="subcellular location">
    <subcellularLocation>
        <location evidence="2 6">Cytoplasm</location>
    </subcellularLocation>
</comment>
<dbReference type="InterPro" id="IPR003697">
    <property type="entry name" value="Maf-like"/>
</dbReference>